<evidence type="ECO:0000256" key="8">
    <source>
        <dbReference type="ARBA" id="ARBA00022989"/>
    </source>
</evidence>
<feature type="transmembrane region" description="Helical" evidence="15">
    <location>
        <begin position="34"/>
        <end position="58"/>
    </location>
</feature>
<feature type="transmembrane region" description="Helical" evidence="15">
    <location>
        <begin position="9"/>
        <end position="28"/>
    </location>
</feature>
<comment type="similarity">
    <text evidence="2 14">Belongs to the DsbB family.</text>
</comment>
<dbReference type="EMBL" id="VTUX01000008">
    <property type="protein sequence ID" value="KAA1189181.1"/>
    <property type="molecule type" value="Genomic_DNA"/>
</dbReference>
<comment type="caution">
    <text evidence="16">The sequence shown here is derived from an EMBL/GenBank/DDBJ whole genome shotgun (WGS) entry which is preliminary data.</text>
</comment>
<dbReference type="AlphaFoldDB" id="A0A5B0WSH3"/>
<dbReference type="InterPro" id="IPR023380">
    <property type="entry name" value="DsbB-like_sf"/>
</dbReference>
<evidence type="ECO:0000256" key="2">
    <source>
        <dbReference type="ARBA" id="ARBA00008823"/>
    </source>
</evidence>
<sequence length="169" mass="18616">MLQSLSPRWVFAGLVLLAVVSMAFAMLYLERFLNLAACPLCMTQRVFVVAWGVIALLAVVHNPRGWGNRVYGALCLLSAALGAAVAGRHVWLQHLPPEDVPACGPSLEYMLDTLPFTETLSLVLMGDGNCAETMWTFMGLSIPEQTLILFLVTCLICVWQTLRTYPKES</sequence>
<evidence type="ECO:0000256" key="5">
    <source>
        <dbReference type="ARBA" id="ARBA00022519"/>
    </source>
</evidence>
<feature type="transmembrane region" description="Helical" evidence="15">
    <location>
        <begin position="70"/>
        <end position="91"/>
    </location>
</feature>
<dbReference type="Proteomes" id="UP000323708">
    <property type="component" value="Unassembled WGS sequence"/>
</dbReference>
<keyword evidence="8 14" id="KW-1133">Transmembrane helix</keyword>
<accession>A0A5B0WSH3</accession>
<gene>
    <name evidence="14" type="primary">dsbB</name>
    <name evidence="16" type="ORF">F0M18_16020</name>
</gene>
<dbReference type="PANTHER" id="PTHR36570:SF3">
    <property type="entry name" value="DISULFIDE BOND FORMATION PROTEIN B"/>
    <property type="match status" value="1"/>
</dbReference>
<evidence type="ECO:0000256" key="13">
    <source>
        <dbReference type="ARBA" id="ARBA00023284"/>
    </source>
</evidence>
<keyword evidence="6 14" id="KW-0812">Transmembrane</keyword>
<dbReference type="GO" id="GO:0005886">
    <property type="term" value="C:plasma membrane"/>
    <property type="evidence" value="ECO:0007669"/>
    <property type="project" value="UniProtKB-SubCell"/>
</dbReference>
<evidence type="ECO:0000256" key="3">
    <source>
        <dbReference type="ARBA" id="ARBA00022448"/>
    </source>
</evidence>
<reference evidence="16 17" key="1">
    <citation type="submission" date="2019-09" db="EMBL/GenBank/DDBJ databases">
        <authorList>
            <person name="Chen X.-Y."/>
        </authorList>
    </citation>
    <scope>NUCLEOTIDE SEQUENCE [LARGE SCALE GENOMIC DNA]</scope>
    <source>
        <strain evidence="16 17">NY5</strain>
    </source>
</reference>
<feature type="topological domain" description="Cytoplasmic" evidence="14">
    <location>
        <begin position="1"/>
        <end position="10"/>
    </location>
</feature>
<comment type="function">
    <text evidence="14">Required for disulfide bond formation in some periplasmic proteins. Acts by oxidizing the DsbA protein.</text>
</comment>
<feature type="topological domain" description="Periplasmic" evidence="14">
    <location>
        <begin position="29"/>
        <end position="46"/>
    </location>
</feature>
<evidence type="ECO:0000256" key="4">
    <source>
        <dbReference type="ARBA" id="ARBA00022475"/>
    </source>
</evidence>
<dbReference type="HAMAP" id="MF_00286">
    <property type="entry name" value="DsbB"/>
    <property type="match status" value="1"/>
</dbReference>
<dbReference type="SUPFAM" id="SSF158442">
    <property type="entry name" value="DsbB-like"/>
    <property type="match status" value="1"/>
</dbReference>
<keyword evidence="5" id="KW-0997">Cell inner membrane</keyword>
<dbReference type="PANTHER" id="PTHR36570">
    <property type="entry name" value="DISULFIDE BOND FORMATION PROTEIN B"/>
    <property type="match status" value="1"/>
</dbReference>
<keyword evidence="11 14" id="KW-1015">Disulfide bond</keyword>
<keyword evidence="10 14" id="KW-0472">Membrane</keyword>
<dbReference type="GO" id="GO:0015035">
    <property type="term" value="F:protein-disulfide reductase activity"/>
    <property type="evidence" value="ECO:0007669"/>
    <property type="project" value="UniProtKB-UniRule"/>
</dbReference>
<proteinExistence type="inferred from homology"/>
<protein>
    <recommendedName>
        <fullName evidence="14">Disulfide bond formation protein B</fullName>
    </recommendedName>
    <alternativeName>
        <fullName evidence="14">Disulfide oxidoreductase</fullName>
    </alternativeName>
</protein>
<evidence type="ECO:0000256" key="15">
    <source>
        <dbReference type="SAM" id="Phobius"/>
    </source>
</evidence>
<name>A0A5B0WSH3_9GAMM</name>
<dbReference type="InterPro" id="IPR003752">
    <property type="entry name" value="DiS_bond_form_DsbB/BdbC"/>
</dbReference>
<dbReference type="GO" id="GO:0006457">
    <property type="term" value="P:protein folding"/>
    <property type="evidence" value="ECO:0007669"/>
    <property type="project" value="InterPro"/>
</dbReference>
<evidence type="ECO:0000256" key="7">
    <source>
        <dbReference type="ARBA" id="ARBA00022982"/>
    </source>
</evidence>
<keyword evidence="3 14" id="KW-0813">Transport</keyword>
<keyword evidence="4 14" id="KW-1003">Cell membrane</keyword>
<comment type="subcellular location">
    <subcellularLocation>
        <location evidence="1">Cell inner membrane</location>
        <topology evidence="1">Multi-pass membrane protein</topology>
    </subcellularLocation>
    <subcellularLocation>
        <location evidence="14">Cell membrane</location>
        <topology evidence="14">Multi-pass membrane protein</topology>
    </subcellularLocation>
</comment>
<organism evidence="16 17">
    <name type="scientific">Pseudohalioglobus sediminis</name>
    <dbReference type="NCBI Taxonomy" id="2606449"/>
    <lineage>
        <taxon>Bacteria</taxon>
        <taxon>Pseudomonadati</taxon>
        <taxon>Pseudomonadota</taxon>
        <taxon>Gammaproteobacteria</taxon>
        <taxon>Cellvibrionales</taxon>
        <taxon>Halieaceae</taxon>
        <taxon>Pseudohalioglobus</taxon>
    </lineage>
</organism>
<feature type="disulfide bond" description="Redox-active" evidence="14">
    <location>
        <begin position="38"/>
        <end position="41"/>
    </location>
</feature>
<keyword evidence="9 14" id="KW-0560">Oxidoreductase</keyword>
<comment type="caution">
    <text evidence="14">Lacks conserved residue(s) required for the propagation of feature annotation.</text>
</comment>
<evidence type="ECO:0000256" key="1">
    <source>
        <dbReference type="ARBA" id="ARBA00004429"/>
    </source>
</evidence>
<dbReference type="GO" id="GO:0009055">
    <property type="term" value="F:electron transfer activity"/>
    <property type="evidence" value="ECO:0007669"/>
    <property type="project" value="UniProtKB-UniRule"/>
</dbReference>
<evidence type="ECO:0000313" key="17">
    <source>
        <dbReference type="Proteomes" id="UP000323708"/>
    </source>
</evidence>
<feature type="transmembrane region" description="Helical" evidence="15">
    <location>
        <begin position="145"/>
        <end position="162"/>
    </location>
</feature>
<keyword evidence="13 14" id="KW-0676">Redox-active center</keyword>
<evidence type="ECO:0000256" key="10">
    <source>
        <dbReference type="ARBA" id="ARBA00023136"/>
    </source>
</evidence>
<keyword evidence="12 14" id="KW-0143">Chaperone</keyword>
<feature type="topological domain" description="Cytoplasmic" evidence="14">
    <location>
        <begin position="164"/>
        <end position="169"/>
    </location>
</feature>
<evidence type="ECO:0000256" key="11">
    <source>
        <dbReference type="ARBA" id="ARBA00023157"/>
    </source>
</evidence>
<dbReference type="RefSeq" id="WP_149612479.1">
    <property type="nucleotide sequence ID" value="NZ_VTUX01000008.1"/>
</dbReference>
<evidence type="ECO:0000256" key="6">
    <source>
        <dbReference type="ARBA" id="ARBA00022692"/>
    </source>
</evidence>
<keyword evidence="7 14" id="KW-0249">Electron transport</keyword>
<dbReference type="InterPro" id="IPR050183">
    <property type="entry name" value="DsbB"/>
</dbReference>
<evidence type="ECO:0000256" key="14">
    <source>
        <dbReference type="HAMAP-Rule" id="MF_00286"/>
    </source>
</evidence>
<dbReference type="Gene3D" id="1.20.1550.10">
    <property type="entry name" value="DsbB-like"/>
    <property type="match status" value="1"/>
</dbReference>
<evidence type="ECO:0000256" key="9">
    <source>
        <dbReference type="ARBA" id="ARBA00023002"/>
    </source>
</evidence>
<keyword evidence="17" id="KW-1185">Reference proteome</keyword>
<evidence type="ECO:0000313" key="16">
    <source>
        <dbReference type="EMBL" id="KAA1189181.1"/>
    </source>
</evidence>
<dbReference type="Pfam" id="PF02600">
    <property type="entry name" value="DsbB"/>
    <property type="match status" value="1"/>
</dbReference>
<feature type="topological domain" description="Cytoplasmic" evidence="14">
    <location>
        <begin position="64"/>
        <end position="69"/>
    </location>
</feature>
<dbReference type="InterPro" id="IPR022920">
    <property type="entry name" value="Disulphide_bond_form_DsbB"/>
</dbReference>
<evidence type="ECO:0000256" key="12">
    <source>
        <dbReference type="ARBA" id="ARBA00023186"/>
    </source>
</evidence>